<protein>
    <submittedName>
        <fullName evidence="4">Uncharacterized protein</fullName>
    </submittedName>
</protein>
<dbReference type="PANTHER" id="PTHR24320">
    <property type="entry name" value="RETINOL DEHYDROGENASE"/>
    <property type="match status" value="1"/>
</dbReference>
<organism evidence="4 5">
    <name type="scientific">Rhodotorula paludigena</name>
    <dbReference type="NCBI Taxonomy" id="86838"/>
    <lineage>
        <taxon>Eukaryota</taxon>
        <taxon>Fungi</taxon>
        <taxon>Dikarya</taxon>
        <taxon>Basidiomycota</taxon>
        <taxon>Pucciniomycotina</taxon>
        <taxon>Microbotryomycetes</taxon>
        <taxon>Sporidiobolales</taxon>
        <taxon>Sporidiobolaceae</taxon>
        <taxon>Rhodotorula</taxon>
    </lineage>
</organism>
<dbReference type="GO" id="GO:0016491">
    <property type="term" value="F:oxidoreductase activity"/>
    <property type="evidence" value="ECO:0007669"/>
    <property type="project" value="UniProtKB-KW"/>
</dbReference>
<proteinExistence type="inferred from homology"/>
<comment type="caution">
    <text evidence="4">The sequence shown here is derived from an EMBL/GenBank/DDBJ whole genome shotgun (WGS) entry which is preliminary data.</text>
</comment>
<dbReference type="Proteomes" id="UP001342314">
    <property type="component" value="Unassembled WGS sequence"/>
</dbReference>
<dbReference type="Gene3D" id="3.40.50.720">
    <property type="entry name" value="NAD(P)-binding Rossmann-like Domain"/>
    <property type="match status" value="1"/>
</dbReference>
<dbReference type="SUPFAM" id="SSF51735">
    <property type="entry name" value="NAD(P)-binding Rossmann-fold domains"/>
    <property type="match status" value="1"/>
</dbReference>
<evidence type="ECO:0000313" key="5">
    <source>
        <dbReference type="Proteomes" id="UP001342314"/>
    </source>
</evidence>
<reference evidence="4 5" key="1">
    <citation type="submission" date="2021-12" db="EMBL/GenBank/DDBJ databases">
        <title>High titer production of polyol ester of fatty acids by Rhodotorula paludigena BS15 towards product separation-free biomass refinery.</title>
        <authorList>
            <person name="Mano J."/>
            <person name="Ono H."/>
            <person name="Tanaka T."/>
            <person name="Naito K."/>
            <person name="Sushida H."/>
            <person name="Ike M."/>
            <person name="Tokuyasu K."/>
            <person name="Kitaoka M."/>
        </authorList>
    </citation>
    <scope>NUCLEOTIDE SEQUENCE [LARGE SCALE GENOMIC DNA]</scope>
    <source>
        <strain evidence="4 5">BS15</strain>
    </source>
</reference>
<sequence>MPVGVPALFTHNSHEVIMSSLVAKVFGLAFSQKDVPSLLGKKFVVTGGTNGIGLSVARTLYSHGAEVTILGSQQVTADAAIGYIKTGELSRAPQDYQDGFSGILGQWKDASDEGGKESGEVHARVVDFKDLRAVSKVAKDLAESHDHLDGFLGIAGLGVNKFTLTDDGYDAHLTINVLSHILLLSHLLPVLEKTSQQPGSDVRIVLEASELHRATFAGPTEEWGGDKFRTLDEFKKDIGPLALYARTKVAQAALAKALVQRFLQPPSKILAYSVHPGAVATGQTRQYDEAYGEAVGAVIQAAVRPLMRAPDEGALSALWAATAPDARDSEKYKNGDYFTDPKQEGKESSEATDQEIIDNLFNNGLEVIKSVAGADAVGPFKA</sequence>
<feature type="region of interest" description="Disordered" evidence="3">
    <location>
        <begin position="328"/>
        <end position="354"/>
    </location>
</feature>
<evidence type="ECO:0000256" key="2">
    <source>
        <dbReference type="ARBA" id="ARBA00023002"/>
    </source>
</evidence>
<dbReference type="PRINTS" id="PR00081">
    <property type="entry name" value="GDHRDH"/>
</dbReference>
<dbReference type="InterPro" id="IPR036291">
    <property type="entry name" value="NAD(P)-bd_dom_sf"/>
</dbReference>
<dbReference type="InterPro" id="IPR002347">
    <property type="entry name" value="SDR_fam"/>
</dbReference>
<name>A0AAV5GUL1_9BASI</name>
<comment type="similarity">
    <text evidence="1">Belongs to the short-chain dehydrogenases/reductases (SDR) family.</text>
</comment>
<evidence type="ECO:0000313" key="4">
    <source>
        <dbReference type="EMBL" id="GJN93595.1"/>
    </source>
</evidence>
<dbReference type="EMBL" id="BQKY01000014">
    <property type="protein sequence ID" value="GJN93595.1"/>
    <property type="molecule type" value="Genomic_DNA"/>
</dbReference>
<dbReference type="PANTHER" id="PTHR24320:SF143">
    <property type="entry name" value="NAD(P)-BINDING PROTEIN"/>
    <property type="match status" value="1"/>
</dbReference>
<gene>
    <name evidence="4" type="ORF">Rhopal_006652-T1</name>
</gene>
<keyword evidence="5" id="KW-1185">Reference proteome</keyword>
<keyword evidence="2" id="KW-0560">Oxidoreductase</keyword>
<feature type="compositionally biased region" description="Basic and acidic residues" evidence="3">
    <location>
        <begin position="328"/>
        <end position="349"/>
    </location>
</feature>
<evidence type="ECO:0000256" key="1">
    <source>
        <dbReference type="ARBA" id="ARBA00006484"/>
    </source>
</evidence>
<accession>A0AAV5GUL1</accession>
<evidence type="ECO:0000256" key="3">
    <source>
        <dbReference type="SAM" id="MobiDB-lite"/>
    </source>
</evidence>
<dbReference type="AlphaFoldDB" id="A0AAV5GUL1"/>